<keyword evidence="5" id="KW-0472">Membrane</keyword>
<sequence length="307" mass="33704">MKIEQLRLRILFIILIGVICYGVSLNLGFSPWIPTLLGGWVATMVVVAEVGLSRTSARVIIIGAFGLALGIILANLIAYPLLLIAPLKSFAPYILLLTNLTFATVGVTVAAKREEEIYNFLFRPGKKTRGASQGGYKILDTSVIIDGRITDLCKTGFIEGTLIIPEFVLREIHQIADSSSSTKRARGRRGLDVVNNLQTQEDVPVEIVDKDFPETKEVDTKLLRLGKVMGGRVLTNDYSLKKMAKIQDVEVLNINEVATSLKPILLPGESLRIHVIKEGENPNQGVAYLEDGTMVVVERGKKHIGKE</sequence>
<keyword evidence="4" id="KW-0460">Magnesium</keyword>
<evidence type="ECO:0000256" key="3">
    <source>
        <dbReference type="ARBA" id="ARBA00022801"/>
    </source>
</evidence>
<feature type="transmembrane region" description="Helical" evidence="5">
    <location>
        <begin position="7"/>
        <end position="25"/>
    </location>
</feature>
<feature type="transmembrane region" description="Helical" evidence="5">
    <location>
        <begin position="31"/>
        <end position="52"/>
    </location>
</feature>
<keyword evidence="5" id="KW-0812">Transmembrane</keyword>
<dbReference type="Gene3D" id="3.40.50.1010">
    <property type="entry name" value="5'-nuclease"/>
    <property type="match status" value="1"/>
</dbReference>
<comment type="caution">
    <text evidence="7">The sequence shown here is derived from an EMBL/GenBank/DDBJ whole genome shotgun (WGS) entry which is preliminary data.</text>
</comment>
<evidence type="ECO:0000256" key="2">
    <source>
        <dbReference type="ARBA" id="ARBA00022722"/>
    </source>
</evidence>
<evidence type="ECO:0000256" key="5">
    <source>
        <dbReference type="SAM" id="Phobius"/>
    </source>
</evidence>
<reference evidence="7 8" key="1">
    <citation type="submission" date="2019-03" db="EMBL/GenBank/DDBJ databases">
        <title>Metabolic potential of uncultured bacteria and archaea associated with petroleum seepage in deep-sea sediments.</title>
        <authorList>
            <person name="Dong X."/>
            <person name="Hubert C."/>
        </authorList>
    </citation>
    <scope>NUCLEOTIDE SEQUENCE [LARGE SCALE GENOMIC DNA]</scope>
    <source>
        <strain evidence="7">E44_bin3</strain>
    </source>
</reference>
<dbReference type="GO" id="GO:0016787">
    <property type="term" value="F:hydrolase activity"/>
    <property type="evidence" value="ECO:0007669"/>
    <property type="project" value="UniProtKB-KW"/>
</dbReference>
<keyword evidence="5" id="KW-1133">Transmembrane helix</keyword>
<dbReference type="InterPro" id="IPR002792">
    <property type="entry name" value="TRAM_dom"/>
</dbReference>
<gene>
    <name evidence="7" type="ORF">E3J68_01275</name>
</gene>
<evidence type="ECO:0000313" key="7">
    <source>
        <dbReference type="EMBL" id="TET29855.1"/>
    </source>
</evidence>
<evidence type="ECO:0000256" key="4">
    <source>
        <dbReference type="ARBA" id="ARBA00022842"/>
    </source>
</evidence>
<protein>
    <submittedName>
        <fullName evidence="7">PIN domain nuclease</fullName>
    </submittedName>
</protein>
<evidence type="ECO:0000256" key="1">
    <source>
        <dbReference type="ARBA" id="ARBA00001946"/>
    </source>
</evidence>
<feature type="domain" description="TRAM" evidence="6">
    <location>
        <begin position="264"/>
        <end position="307"/>
    </location>
</feature>
<accession>A0A523THS4</accession>
<keyword evidence="2" id="KW-0540">Nuclease</keyword>
<dbReference type="AlphaFoldDB" id="A0A523THS4"/>
<keyword evidence="3" id="KW-0378">Hydrolase</keyword>
<organism evidence="7 8">
    <name type="scientific">Aerophobetes bacterium</name>
    <dbReference type="NCBI Taxonomy" id="2030807"/>
    <lineage>
        <taxon>Bacteria</taxon>
        <taxon>Candidatus Aerophobota</taxon>
    </lineage>
</organism>
<feature type="transmembrane region" description="Helical" evidence="5">
    <location>
        <begin position="90"/>
        <end position="111"/>
    </location>
</feature>
<dbReference type="GO" id="GO:0004518">
    <property type="term" value="F:nuclease activity"/>
    <property type="evidence" value="ECO:0007669"/>
    <property type="project" value="UniProtKB-KW"/>
</dbReference>
<dbReference type="Proteomes" id="UP000316517">
    <property type="component" value="Unassembled WGS sequence"/>
</dbReference>
<dbReference type="CDD" id="cd09877">
    <property type="entry name" value="PIN_YacL-like"/>
    <property type="match status" value="1"/>
</dbReference>
<dbReference type="InterPro" id="IPR052041">
    <property type="entry name" value="Nucleic_acid_metab_PIN/TRAM"/>
</dbReference>
<dbReference type="EMBL" id="SOJT01000061">
    <property type="protein sequence ID" value="TET29855.1"/>
    <property type="molecule type" value="Genomic_DNA"/>
</dbReference>
<proteinExistence type="predicted"/>
<dbReference type="InterPro" id="IPR029060">
    <property type="entry name" value="PIN-like_dom_sf"/>
</dbReference>
<dbReference type="PANTHER" id="PTHR11603:SF147">
    <property type="entry name" value="MEMBRANE PROTEIN"/>
    <property type="match status" value="1"/>
</dbReference>
<dbReference type="PROSITE" id="PS50926">
    <property type="entry name" value="TRAM"/>
    <property type="match status" value="1"/>
</dbReference>
<evidence type="ECO:0000259" key="6">
    <source>
        <dbReference type="PROSITE" id="PS50926"/>
    </source>
</evidence>
<evidence type="ECO:0000313" key="8">
    <source>
        <dbReference type="Proteomes" id="UP000316517"/>
    </source>
</evidence>
<feature type="transmembrane region" description="Helical" evidence="5">
    <location>
        <begin position="59"/>
        <end position="84"/>
    </location>
</feature>
<dbReference type="PANTHER" id="PTHR11603">
    <property type="entry name" value="AAA FAMILY ATPASE"/>
    <property type="match status" value="1"/>
</dbReference>
<feature type="non-terminal residue" evidence="7">
    <location>
        <position position="307"/>
    </location>
</feature>
<dbReference type="SUPFAM" id="SSF88723">
    <property type="entry name" value="PIN domain-like"/>
    <property type="match status" value="1"/>
</dbReference>
<comment type="cofactor">
    <cofactor evidence="1">
        <name>Mg(2+)</name>
        <dbReference type="ChEBI" id="CHEBI:18420"/>
    </cofactor>
</comment>
<name>A0A523THS4_UNCAE</name>